<accession>A0AAV6JV76</accession>
<gene>
    <name evidence="1" type="ORF">RHGRI_016727</name>
</gene>
<dbReference type="AlphaFoldDB" id="A0AAV6JV76"/>
<dbReference type="Proteomes" id="UP000823749">
    <property type="component" value="Chromosome 6"/>
</dbReference>
<name>A0AAV6JV76_9ERIC</name>
<organism evidence="1 2">
    <name type="scientific">Rhododendron griersonianum</name>
    <dbReference type="NCBI Taxonomy" id="479676"/>
    <lineage>
        <taxon>Eukaryota</taxon>
        <taxon>Viridiplantae</taxon>
        <taxon>Streptophyta</taxon>
        <taxon>Embryophyta</taxon>
        <taxon>Tracheophyta</taxon>
        <taxon>Spermatophyta</taxon>
        <taxon>Magnoliopsida</taxon>
        <taxon>eudicotyledons</taxon>
        <taxon>Gunneridae</taxon>
        <taxon>Pentapetalae</taxon>
        <taxon>asterids</taxon>
        <taxon>Ericales</taxon>
        <taxon>Ericaceae</taxon>
        <taxon>Ericoideae</taxon>
        <taxon>Rhodoreae</taxon>
        <taxon>Rhododendron</taxon>
    </lineage>
</organism>
<keyword evidence="2" id="KW-1185">Reference proteome</keyword>
<reference evidence="1 2" key="1">
    <citation type="submission" date="2020-08" db="EMBL/GenBank/DDBJ databases">
        <title>Plant Genome Project.</title>
        <authorList>
            <person name="Zhang R.-G."/>
        </authorList>
    </citation>
    <scope>NUCLEOTIDE SEQUENCE [LARGE SCALE GENOMIC DNA]</scope>
    <source>
        <strain evidence="1">WSP0</strain>
        <tissue evidence="1">Leaf</tissue>
    </source>
</reference>
<protein>
    <submittedName>
        <fullName evidence="1">Uncharacterized protein</fullName>
    </submittedName>
</protein>
<proteinExistence type="predicted"/>
<sequence length="69" mass="7555">MNAPANDEEDHGEVFLDETDALHVITIDDQDLPEADEELGSDGEAIGIEFSPLHSFLFILAVPERFSGL</sequence>
<comment type="caution">
    <text evidence="1">The sequence shown here is derived from an EMBL/GenBank/DDBJ whole genome shotgun (WGS) entry which is preliminary data.</text>
</comment>
<dbReference type="EMBL" id="JACTNZ010000006">
    <property type="protein sequence ID" value="KAG5544069.1"/>
    <property type="molecule type" value="Genomic_DNA"/>
</dbReference>
<evidence type="ECO:0000313" key="1">
    <source>
        <dbReference type="EMBL" id="KAG5544069.1"/>
    </source>
</evidence>
<evidence type="ECO:0000313" key="2">
    <source>
        <dbReference type="Proteomes" id="UP000823749"/>
    </source>
</evidence>